<evidence type="ECO:0000313" key="11">
    <source>
        <dbReference type="Proteomes" id="UP000647017"/>
    </source>
</evidence>
<evidence type="ECO:0000313" key="10">
    <source>
        <dbReference type="EMBL" id="GIJ10110.1"/>
    </source>
</evidence>
<proteinExistence type="inferred from homology"/>
<dbReference type="InterPro" id="IPR001750">
    <property type="entry name" value="ND/Mrp_TM"/>
</dbReference>
<dbReference type="NCBIfam" id="NF006238">
    <property type="entry name" value="PRK08375.1-4"/>
    <property type="match status" value="1"/>
</dbReference>
<evidence type="ECO:0000256" key="4">
    <source>
        <dbReference type="ARBA" id="ARBA00022692"/>
    </source>
</evidence>
<dbReference type="Pfam" id="PF00361">
    <property type="entry name" value="Proton_antipo_M"/>
    <property type="match status" value="1"/>
</dbReference>
<feature type="transmembrane region" description="Helical" evidence="8">
    <location>
        <begin position="72"/>
        <end position="97"/>
    </location>
</feature>
<feature type="transmembrane region" description="Helical" evidence="8">
    <location>
        <begin position="365"/>
        <end position="388"/>
    </location>
</feature>
<comment type="subcellular location">
    <subcellularLocation>
        <location evidence="1">Cell membrane</location>
        <topology evidence="1">Multi-pass membrane protein</topology>
    </subcellularLocation>
    <subcellularLocation>
        <location evidence="7">Membrane</location>
        <topology evidence="7">Multi-pass membrane protein</topology>
    </subcellularLocation>
</comment>
<keyword evidence="5 8" id="KW-1133">Transmembrane helix</keyword>
<protein>
    <submittedName>
        <fullName evidence="10">Na+/H+ antiporter subunit D</fullName>
    </submittedName>
</protein>
<feature type="transmembrane region" description="Helical" evidence="8">
    <location>
        <begin position="323"/>
        <end position="344"/>
    </location>
</feature>
<dbReference type="PANTHER" id="PTHR42703:SF1">
    <property type="entry name" value="NA(+)_H(+) ANTIPORTER SUBUNIT D1"/>
    <property type="match status" value="1"/>
</dbReference>
<dbReference type="InterPro" id="IPR050586">
    <property type="entry name" value="CPA3_Na-H_Antiporter_D"/>
</dbReference>
<sequence>MAGVSGLLLIPVVGPLLVAGVLLVLPGRIRLHRVGAFATMAVVLVAGLVLLVRTSDGAVPVLRVGGWPGPIAISLAADALSALLVTVTAVVVLCCLVSAVGSGDDSRPYFLPLVLVLTAGGSGAFLTTDLFNLFVLIEVMLVPSYVLLSLAGGAGRGGAGRVYVATNLLGSTLLLAGVAFVYGTTGAVGLGELAGAARDEPTVAVACGVVLLALGVKSALVPLHDWLPRTYPVVSPVVVALFSGLLTKVGLYAVIRIYAVVYGGDPGYRWLLGAVALLSMVVGVLGAVGADSMRRILTFHMVSQIGYVLLGLALFTAAGLAAAVYYLAQYILVKAALFLCAAAVRAGRGTDRLEGSGGLAGQRPALALAFAGAALSLAGLPPFSGFVAKFLLLRATAETGAWLAMAVAVLVSLVTLLSMLKIWSALFTGAPPASSSVAKRIGPTLVGPPLALAGLSLAAGLAAQPLLVVADTAAAGLRDPAGYVRAVSGR</sequence>
<evidence type="ECO:0000256" key="5">
    <source>
        <dbReference type="ARBA" id="ARBA00022989"/>
    </source>
</evidence>
<name>A0ABQ4HWT0_9ACTN</name>
<feature type="transmembrane region" description="Helical" evidence="8">
    <location>
        <begin position="400"/>
        <end position="420"/>
    </location>
</feature>
<dbReference type="Proteomes" id="UP000647017">
    <property type="component" value="Unassembled WGS sequence"/>
</dbReference>
<evidence type="ECO:0000256" key="7">
    <source>
        <dbReference type="RuleBase" id="RU000320"/>
    </source>
</evidence>
<comment type="similarity">
    <text evidence="2">Belongs to the CPA3 antiporters (TC 2.A.63) subunit D family.</text>
</comment>
<evidence type="ECO:0000259" key="9">
    <source>
        <dbReference type="Pfam" id="PF00361"/>
    </source>
</evidence>
<feature type="domain" description="NADH:quinone oxidoreductase/Mrp antiporter transmembrane" evidence="9">
    <location>
        <begin position="128"/>
        <end position="414"/>
    </location>
</feature>
<feature type="transmembrane region" description="Helical" evidence="8">
    <location>
        <begin position="6"/>
        <end position="25"/>
    </location>
</feature>
<feature type="transmembrane region" description="Helical" evidence="8">
    <location>
        <begin position="109"/>
        <end position="127"/>
    </location>
</feature>
<feature type="transmembrane region" description="Helical" evidence="8">
    <location>
        <begin position="34"/>
        <end position="52"/>
    </location>
</feature>
<evidence type="ECO:0000256" key="6">
    <source>
        <dbReference type="ARBA" id="ARBA00023136"/>
    </source>
</evidence>
<gene>
    <name evidence="10" type="ORF">Van01_33240</name>
</gene>
<keyword evidence="11" id="KW-1185">Reference proteome</keyword>
<feature type="transmembrane region" description="Helical" evidence="8">
    <location>
        <begin position="202"/>
        <end position="221"/>
    </location>
</feature>
<dbReference type="EMBL" id="BOOZ01000016">
    <property type="protein sequence ID" value="GIJ10110.1"/>
    <property type="molecule type" value="Genomic_DNA"/>
</dbReference>
<feature type="transmembrane region" description="Helical" evidence="8">
    <location>
        <begin position="133"/>
        <end position="150"/>
    </location>
</feature>
<keyword evidence="6 8" id="KW-0472">Membrane</keyword>
<feature type="transmembrane region" description="Helical" evidence="8">
    <location>
        <begin position="297"/>
        <end position="317"/>
    </location>
</feature>
<keyword evidence="3" id="KW-1003">Cell membrane</keyword>
<evidence type="ECO:0000256" key="1">
    <source>
        <dbReference type="ARBA" id="ARBA00004651"/>
    </source>
</evidence>
<reference evidence="10 11" key="1">
    <citation type="submission" date="2021-01" db="EMBL/GenBank/DDBJ databases">
        <title>Whole genome shotgun sequence of Verrucosispora andamanensis NBRC 109075.</title>
        <authorList>
            <person name="Komaki H."/>
            <person name="Tamura T."/>
        </authorList>
    </citation>
    <scope>NUCLEOTIDE SEQUENCE [LARGE SCALE GENOMIC DNA]</scope>
    <source>
        <strain evidence="10 11">NBRC 109075</strain>
    </source>
</reference>
<accession>A0ABQ4HWT0</accession>
<dbReference type="PANTHER" id="PTHR42703">
    <property type="entry name" value="NADH DEHYDROGENASE"/>
    <property type="match status" value="1"/>
</dbReference>
<evidence type="ECO:0000256" key="2">
    <source>
        <dbReference type="ARBA" id="ARBA00005346"/>
    </source>
</evidence>
<feature type="transmembrane region" description="Helical" evidence="8">
    <location>
        <begin position="162"/>
        <end position="182"/>
    </location>
</feature>
<evidence type="ECO:0000256" key="8">
    <source>
        <dbReference type="SAM" id="Phobius"/>
    </source>
</evidence>
<keyword evidence="4 7" id="KW-0812">Transmembrane</keyword>
<evidence type="ECO:0000256" key="3">
    <source>
        <dbReference type="ARBA" id="ARBA00022475"/>
    </source>
</evidence>
<comment type="caution">
    <text evidence="10">The sequence shown here is derived from an EMBL/GenBank/DDBJ whole genome shotgun (WGS) entry which is preliminary data.</text>
</comment>
<dbReference type="InterPro" id="IPR003918">
    <property type="entry name" value="NADH_UbQ_OxRdtase"/>
</dbReference>
<organism evidence="10 11">
    <name type="scientific">Micromonospora andamanensis</name>
    <dbReference type="NCBI Taxonomy" id="1287068"/>
    <lineage>
        <taxon>Bacteria</taxon>
        <taxon>Bacillati</taxon>
        <taxon>Actinomycetota</taxon>
        <taxon>Actinomycetes</taxon>
        <taxon>Micromonosporales</taxon>
        <taxon>Micromonosporaceae</taxon>
        <taxon>Micromonospora</taxon>
    </lineage>
</organism>
<feature type="transmembrane region" description="Helical" evidence="8">
    <location>
        <begin position="233"/>
        <end position="255"/>
    </location>
</feature>
<dbReference type="PRINTS" id="PR01437">
    <property type="entry name" value="NUOXDRDTASE4"/>
</dbReference>
<feature type="transmembrane region" description="Helical" evidence="8">
    <location>
        <begin position="267"/>
        <end position="290"/>
    </location>
</feature>